<evidence type="ECO:0000313" key="2">
    <source>
        <dbReference type="Proteomes" id="UP000449906"/>
    </source>
</evidence>
<dbReference type="RefSeq" id="WP_151581121.1">
    <property type="nucleotide sequence ID" value="NZ_WBVM01000002.1"/>
</dbReference>
<gene>
    <name evidence="1" type="ORF">F9L07_17840</name>
</gene>
<reference evidence="1 2" key="1">
    <citation type="submission" date="2019-09" db="EMBL/GenBank/DDBJ databases">
        <title>Pimelobacter sp. isolated from Paulinella.</title>
        <authorList>
            <person name="Jeong S.E."/>
        </authorList>
    </citation>
    <scope>NUCLEOTIDE SEQUENCE [LARGE SCALE GENOMIC DNA]</scope>
    <source>
        <strain evidence="1 2">Pch-N</strain>
    </source>
</reference>
<dbReference type="EMBL" id="WBVM01000002">
    <property type="protein sequence ID" value="KAB2808934.1"/>
    <property type="molecule type" value="Genomic_DNA"/>
</dbReference>
<sequence length="798" mass="85592">MTTAEGIRALAARLLTDELVVLPVRHHSPACAGQVARAIRERRPSAVLVEGPRTFGPLVPLLAHRDAVMPLAVYTWVADGPDRERAAGYYPFCDYSPELVAIREATAAGVPVRFIDLDLVEQERTSSGPLPEALTREVHYRHSEGLQLLAERLGCRDHEDLWERLFETAEVPLGEHVAQVAAYCRLARDDHPDDVLVADGTLAREAEMAHHVATALAARGPGDGPVLVVLGGFHAVVLPDLLAAPPPRPDVVGTVPPASTALIRYTFERLERLNGYAAGMTAPAWYQLLWEHHTGRAAGDEHPRVAATLSALQEIVGELRSRHRMPVPQPSVAAAFGHAVQLARLREREAPVRWDLLDAITSCLVQGDADVEGRIVHTTAARVLTGHRVGAVPPGAGMPPLVADTLARLRGQRLRVDDDERQLAALDLYRRAGHRATSRLLHGLALLGVPFAVRVAGPDFLAGTGLGRLQERWDYQWTPATEGVLAETSVLGSTLPEAVAARFDDLLTAQEEAAEGRSAEAAVRLLAQACLLGLHGRTGRVTGLVREGIGTDASFEAVADAVGILALLAEAREPLEARHLDELPELVRLAYARAIYLGRELRDGEAEPRAVARALARLRELLVSDVGADLDSDLYWAMVERLRTDHDGALVRGAAAGLLHVAGRLDAADLGGAVTGHLDGTVGASEAVAFVTGLMLTAREAAWQGSALLDGLDERLRAWDDATFVRHLPDLRLAFASLTPLETDRVAAAVAGRHGLGTLATPARRDVDADDVQALLAVAGEVAVLLERDGLSAWREAP</sequence>
<evidence type="ECO:0000313" key="1">
    <source>
        <dbReference type="EMBL" id="KAB2808934.1"/>
    </source>
</evidence>
<dbReference type="AlphaFoldDB" id="A0A7J5DUC7"/>
<accession>A0A7J5DUC7</accession>
<protein>
    <submittedName>
        <fullName evidence="1">Uncharacterized protein</fullName>
    </submittedName>
</protein>
<name>A0A7J5DUC7_NOCSI</name>
<dbReference type="Pfam" id="PF18934">
    <property type="entry name" value="DUF5682"/>
    <property type="match status" value="1"/>
</dbReference>
<dbReference type="Proteomes" id="UP000449906">
    <property type="component" value="Unassembled WGS sequence"/>
</dbReference>
<proteinExistence type="predicted"/>
<organism evidence="1 2">
    <name type="scientific">Nocardioides simplex</name>
    <name type="common">Arthrobacter simplex</name>
    <dbReference type="NCBI Taxonomy" id="2045"/>
    <lineage>
        <taxon>Bacteria</taxon>
        <taxon>Bacillati</taxon>
        <taxon>Actinomycetota</taxon>
        <taxon>Actinomycetes</taxon>
        <taxon>Propionibacteriales</taxon>
        <taxon>Nocardioidaceae</taxon>
        <taxon>Pimelobacter</taxon>
    </lineage>
</organism>
<comment type="caution">
    <text evidence="1">The sequence shown here is derived from an EMBL/GenBank/DDBJ whole genome shotgun (WGS) entry which is preliminary data.</text>
</comment>
<dbReference type="InterPro" id="IPR043737">
    <property type="entry name" value="DUF5682"/>
</dbReference>